<dbReference type="AlphaFoldDB" id="A0A8J6UNT5"/>
<dbReference type="EMBL" id="JACWUN010000004">
    <property type="protein sequence ID" value="MBD1400049.1"/>
    <property type="molecule type" value="Genomic_DNA"/>
</dbReference>
<dbReference type="NCBIfam" id="TIGR01409">
    <property type="entry name" value="TAT_signal_seq"/>
    <property type="match status" value="1"/>
</dbReference>
<dbReference type="PROSITE" id="PS51318">
    <property type="entry name" value="TAT"/>
    <property type="match status" value="1"/>
</dbReference>
<accession>A0A8J6UNT5</accession>
<dbReference type="Pfam" id="PF01568">
    <property type="entry name" value="Molydop_binding"/>
    <property type="match status" value="1"/>
</dbReference>
<dbReference type="GO" id="GO:0030313">
    <property type="term" value="C:cell envelope"/>
    <property type="evidence" value="ECO:0007669"/>
    <property type="project" value="UniProtKB-SubCell"/>
</dbReference>
<evidence type="ECO:0000256" key="8">
    <source>
        <dbReference type="ARBA" id="ARBA00023002"/>
    </source>
</evidence>
<dbReference type="CDD" id="cd02778">
    <property type="entry name" value="MopB_CT_Thiosulfate-R-like"/>
    <property type="match status" value="1"/>
</dbReference>
<dbReference type="InterPro" id="IPR006311">
    <property type="entry name" value="TAT_signal"/>
</dbReference>
<keyword evidence="7" id="KW-0732">Signal</keyword>
<keyword evidence="6" id="KW-0479">Metal-binding</keyword>
<reference evidence="12" key="1">
    <citation type="submission" date="2020-09" db="EMBL/GenBank/DDBJ databases">
        <title>Pelobacter alkaliphilus sp. nov., a novel anaerobic arsenate-reducing bacterium from terrestrial mud volcano.</title>
        <authorList>
            <person name="Khomyakova M.A."/>
            <person name="Merkel A.Y."/>
            <person name="Slobodkin A.I."/>
        </authorList>
    </citation>
    <scope>NUCLEOTIDE SEQUENCE</scope>
    <source>
        <strain evidence="12">M08fum</strain>
    </source>
</reference>
<name>A0A8J6UNT5_9BACT</name>
<comment type="caution">
    <text evidence="12">The sequence shown here is derived from an EMBL/GenBank/DDBJ whole genome shotgun (WGS) entry which is preliminary data.</text>
</comment>
<dbReference type="Pfam" id="PF00384">
    <property type="entry name" value="Molybdopterin"/>
    <property type="match status" value="1"/>
</dbReference>
<dbReference type="SUPFAM" id="SSF50692">
    <property type="entry name" value="ADC-like"/>
    <property type="match status" value="1"/>
</dbReference>
<evidence type="ECO:0000256" key="3">
    <source>
        <dbReference type="ARBA" id="ARBA00011771"/>
    </source>
</evidence>
<dbReference type="InterPro" id="IPR006657">
    <property type="entry name" value="MoPterin_dinucl-bd_dom"/>
</dbReference>
<keyword evidence="9" id="KW-0408">Iron</keyword>
<evidence type="ECO:0000256" key="6">
    <source>
        <dbReference type="ARBA" id="ARBA00022723"/>
    </source>
</evidence>
<dbReference type="Gene3D" id="2.40.40.20">
    <property type="match status" value="1"/>
</dbReference>
<keyword evidence="8" id="KW-0560">Oxidoreductase</keyword>
<organism evidence="12 13">
    <name type="scientific">Pelovirga terrestris</name>
    <dbReference type="NCBI Taxonomy" id="2771352"/>
    <lineage>
        <taxon>Bacteria</taxon>
        <taxon>Pseudomonadati</taxon>
        <taxon>Thermodesulfobacteriota</taxon>
        <taxon>Desulfuromonadia</taxon>
        <taxon>Geobacterales</taxon>
        <taxon>Geobacteraceae</taxon>
        <taxon>Pelovirga</taxon>
    </lineage>
</organism>
<evidence type="ECO:0000256" key="1">
    <source>
        <dbReference type="ARBA" id="ARBA00004196"/>
    </source>
</evidence>
<evidence type="ECO:0000256" key="10">
    <source>
        <dbReference type="ARBA" id="ARBA00023014"/>
    </source>
</evidence>
<evidence type="ECO:0000256" key="4">
    <source>
        <dbReference type="ARBA" id="ARBA00022485"/>
    </source>
</evidence>
<comment type="similarity">
    <text evidence="2">Belongs to the prokaryotic molybdopterin-containing oxidoreductase family.</text>
</comment>
<evidence type="ECO:0000259" key="11">
    <source>
        <dbReference type="PROSITE" id="PS51669"/>
    </source>
</evidence>
<evidence type="ECO:0000313" key="13">
    <source>
        <dbReference type="Proteomes" id="UP000632828"/>
    </source>
</evidence>
<evidence type="ECO:0000313" key="12">
    <source>
        <dbReference type="EMBL" id="MBD1400049.1"/>
    </source>
</evidence>
<dbReference type="PANTHER" id="PTHR43742">
    <property type="entry name" value="TRIMETHYLAMINE-N-OXIDE REDUCTASE"/>
    <property type="match status" value="1"/>
</dbReference>
<dbReference type="Gene3D" id="3.40.228.10">
    <property type="entry name" value="Dimethylsulfoxide Reductase, domain 2"/>
    <property type="match status" value="1"/>
</dbReference>
<dbReference type="Proteomes" id="UP000632828">
    <property type="component" value="Unassembled WGS sequence"/>
</dbReference>
<dbReference type="PANTHER" id="PTHR43742:SF9">
    <property type="entry name" value="TETRATHIONATE REDUCTASE SUBUNIT A"/>
    <property type="match status" value="1"/>
</dbReference>
<dbReference type="GO" id="GO:0043546">
    <property type="term" value="F:molybdopterin cofactor binding"/>
    <property type="evidence" value="ECO:0007669"/>
    <property type="project" value="InterPro"/>
</dbReference>
<keyword evidence="4" id="KW-0004">4Fe-4S</keyword>
<proteinExistence type="inferred from homology"/>
<dbReference type="Gene3D" id="3.30.2070.10">
    <property type="entry name" value="Formate dehydrogenase/DMSO reductase"/>
    <property type="match status" value="1"/>
</dbReference>
<feature type="domain" description="4Fe-4S Mo/W bis-MGD-type" evidence="11">
    <location>
        <begin position="43"/>
        <end position="99"/>
    </location>
</feature>
<evidence type="ECO:0000256" key="2">
    <source>
        <dbReference type="ARBA" id="ARBA00010312"/>
    </source>
</evidence>
<dbReference type="Pfam" id="PF04879">
    <property type="entry name" value="Molybdop_Fe4S4"/>
    <property type="match status" value="1"/>
</dbReference>
<dbReference type="GO" id="GO:0016491">
    <property type="term" value="F:oxidoreductase activity"/>
    <property type="evidence" value="ECO:0007669"/>
    <property type="project" value="UniProtKB-KW"/>
</dbReference>
<dbReference type="GO" id="GO:0046872">
    <property type="term" value="F:metal ion binding"/>
    <property type="evidence" value="ECO:0007669"/>
    <property type="project" value="UniProtKB-KW"/>
</dbReference>
<dbReference type="InterPro" id="IPR006963">
    <property type="entry name" value="Mopterin_OxRdtase_4Fe-4S_dom"/>
</dbReference>
<dbReference type="InterPro" id="IPR019546">
    <property type="entry name" value="TAT_signal_bac_arc"/>
</dbReference>
<dbReference type="Gene3D" id="2.20.25.90">
    <property type="entry name" value="ADC-like domains"/>
    <property type="match status" value="1"/>
</dbReference>
<dbReference type="InterPro" id="IPR050612">
    <property type="entry name" value="Prok_Mopterin_Oxidored"/>
</dbReference>
<dbReference type="SMART" id="SM00926">
    <property type="entry name" value="Molybdop_Fe4S4"/>
    <property type="match status" value="1"/>
</dbReference>
<dbReference type="InterPro" id="IPR009010">
    <property type="entry name" value="Asp_de-COase-like_dom_sf"/>
</dbReference>
<evidence type="ECO:0000256" key="9">
    <source>
        <dbReference type="ARBA" id="ARBA00023004"/>
    </source>
</evidence>
<sequence>MSITRRNFLKGTAAGLGCLGMSSIAGFRYVSKAHAKELAEQQVKYVASSCAICTNKCVFRGQVVNGVIRRLEPHPEFAKSRGMMCARGNAGAWTPYDPNRVKYPMIRTGKRGEGKWKKASWDEAYAYIAEKTNKVVEEEGGHRSCIGFASSEGTYHEHYWNQFREVFGSPNSVRHTTLCLSSNIRGFMAVVGTYPNADVINSPFIILAGANRAESFYTPDTMDIFSDPTKKVICLDPRFTKTAAKATKWYPIKPGTDMAFALAMMNVIIGEGLHDKAYVDKYAYGFNQLAQHVKQYTPEWAEKETDIPAQGIRDIAREFARTPGAVFYPGRRSSFQGDDVETRRAIAMVNVIVGSFDRKGGLIPNVTIPLAKYFYEPAWYSKTRPRLEEADVTFLSPRDGSWVAWRDRAIKGDPYAIRGLYIYKQNVVASVPDRNKTMELFDKLDIIVCVDTFMSDTAWYADVVLPESNYLERLDPPNTYGLNCVELPTVTIRQPLIQPMYDTRSGFDIVVGLAKYFEDDDGATLDEYFEGDVESHTRDAVAEFPGAFETLKEKAFFSEGKASPIGDYLNGKKAINTPTKKLELYSDDFESRGLDPMPTYKRPADIGADKFRFVVGRHAIHTQSMTANFPELNWHMPENTVWINSAKAKTMGIKSGDMVQLKNRTGGEVQIKAQVTEGIRPDCVYYANGYGSLSKGQPLVYGKGASQSQILESHFEPISGNALMHETIVEIRRV</sequence>
<evidence type="ECO:0000256" key="7">
    <source>
        <dbReference type="ARBA" id="ARBA00022729"/>
    </source>
</evidence>
<dbReference type="InterPro" id="IPR006656">
    <property type="entry name" value="Mopterin_OxRdtase"/>
</dbReference>
<gene>
    <name evidence="12" type="ORF">ICT70_05120</name>
</gene>
<dbReference type="PROSITE" id="PS51669">
    <property type="entry name" value="4FE4S_MOW_BIS_MGD"/>
    <property type="match status" value="1"/>
</dbReference>
<protein>
    <submittedName>
        <fullName evidence="12">Molybdopterin-dependent oxidoreductase</fullName>
    </submittedName>
</protein>
<keyword evidence="13" id="KW-1185">Reference proteome</keyword>
<dbReference type="Gene3D" id="3.40.50.740">
    <property type="match status" value="1"/>
</dbReference>
<evidence type="ECO:0000256" key="5">
    <source>
        <dbReference type="ARBA" id="ARBA00022505"/>
    </source>
</evidence>
<keyword evidence="10" id="KW-0411">Iron-sulfur</keyword>
<dbReference type="SUPFAM" id="SSF53706">
    <property type="entry name" value="Formate dehydrogenase/DMSO reductase, domains 1-3"/>
    <property type="match status" value="1"/>
</dbReference>
<dbReference type="GO" id="GO:0051539">
    <property type="term" value="F:4 iron, 4 sulfur cluster binding"/>
    <property type="evidence" value="ECO:0007669"/>
    <property type="project" value="UniProtKB-KW"/>
</dbReference>
<comment type="subunit">
    <text evidence="3">Heterodimer of a large and a small subunit.</text>
</comment>
<dbReference type="RefSeq" id="WP_191154318.1">
    <property type="nucleotide sequence ID" value="NZ_JACWUN010000004.1"/>
</dbReference>
<comment type="subcellular location">
    <subcellularLocation>
        <location evidence="1">Cell envelope</location>
    </subcellularLocation>
</comment>
<keyword evidence="5" id="KW-0500">Molybdenum</keyword>